<dbReference type="EMBL" id="CP048620">
    <property type="protein sequence ID" value="QPJ64715.1"/>
    <property type="molecule type" value="Genomic_DNA"/>
</dbReference>
<dbReference type="SMART" id="SM00028">
    <property type="entry name" value="TPR"/>
    <property type="match status" value="2"/>
</dbReference>
<feature type="repeat" description="TPR" evidence="3">
    <location>
        <begin position="414"/>
        <end position="447"/>
    </location>
</feature>
<dbReference type="KEGG" id="nva:G3M78_04645"/>
<evidence type="ECO:0000256" key="2">
    <source>
        <dbReference type="ARBA" id="ARBA00022803"/>
    </source>
</evidence>
<feature type="transmembrane region" description="Helical" evidence="4">
    <location>
        <begin position="142"/>
        <end position="159"/>
    </location>
</feature>
<dbReference type="Gene3D" id="1.25.40.10">
    <property type="entry name" value="Tetratricopeptide repeat domain"/>
    <property type="match status" value="1"/>
</dbReference>
<feature type="transmembrane region" description="Helical" evidence="4">
    <location>
        <begin position="344"/>
        <end position="361"/>
    </location>
</feature>
<dbReference type="InterPro" id="IPR019734">
    <property type="entry name" value="TPR_rpt"/>
</dbReference>
<evidence type="ECO:0000313" key="5">
    <source>
        <dbReference type="EMBL" id="QPJ64715.1"/>
    </source>
</evidence>
<dbReference type="PANTHER" id="PTHR44227">
    <property type="match status" value="1"/>
</dbReference>
<gene>
    <name evidence="5" type="ORF">G3M78_04645</name>
</gene>
<dbReference type="PROSITE" id="PS50005">
    <property type="entry name" value="TPR"/>
    <property type="match status" value="2"/>
</dbReference>
<dbReference type="AlphaFoldDB" id="A0A7T0G2U6"/>
<keyword evidence="4" id="KW-0812">Transmembrane</keyword>
<accession>A0A7T0G2U6</accession>
<evidence type="ECO:0000256" key="1">
    <source>
        <dbReference type="ARBA" id="ARBA00022737"/>
    </source>
</evidence>
<dbReference type="InterPro" id="IPR011990">
    <property type="entry name" value="TPR-like_helical_dom_sf"/>
</dbReference>
<feature type="transmembrane region" description="Helical" evidence="4">
    <location>
        <begin position="215"/>
        <end position="240"/>
    </location>
</feature>
<feature type="transmembrane region" description="Helical" evidence="4">
    <location>
        <begin position="284"/>
        <end position="306"/>
    </location>
</feature>
<protein>
    <submittedName>
        <fullName evidence="5">Tetratricopeptide repeat protein</fullName>
    </submittedName>
</protein>
<evidence type="ECO:0000256" key="3">
    <source>
        <dbReference type="PROSITE-ProRule" id="PRU00339"/>
    </source>
</evidence>
<dbReference type="InterPro" id="IPR052346">
    <property type="entry name" value="O-mannosyl-transferase_TMTC"/>
</dbReference>
<evidence type="ECO:0000313" key="6">
    <source>
        <dbReference type="Proteomes" id="UP000594464"/>
    </source>
</evidence>
<keyword evidence="2 3" id="KW-0802">TPR repeat</keyword>
<feature type="transmembrane region" description="Helical" evidence="4">
    <location>
        <begin position="312"/>
        <end position="332"/>
    </location>
</feature>
<reference evidence="6" key="1">
    <citation type="submission" date="2020-02" db="EMBL/GenBank/DDBJ databases">
        <title>Genomic and physiological characterization of two novel Nitrospinaceae genera.</title>
        <authorList>
            <person name="Mueller A.J."/>
            <person name="Jung M.-Y."/>
            <person name="Strachan C.R."/>
            <person name="Herbold C.W."/>
            <person name="Kirkegaard R.H."/>
            <person name="Daims H."/>
        </authorList>
    </citation>
    <scope>NUCLEOTIDE SEQUENCE [LARGE SCALE GENOMIC DNA]</scope>
</reference>
<organism evidence="5 6">
    <name type="scientific">Candidatus Nitrohelix vancouverensis</name>
    <dbReference type="NCBI Taxonomy" id="2705534"/>
    <lineage>
        <taxon>Bacteria</taxon>
        <taxon>Pseudomonadati</taxon>
        <taxon>Nitrospinota/Tectimicrobiota group</taxon>
        <taxon>Nitrospinota</taxon>
        <taxon>Nitrospinia</taxon>
        <taxon>Nitrospinales</taxon>
        <taxon>Nitrospinaceae</taxon>
        <taxon>Candidatus Nitrohelix</taxon>
    </lineage>
</organism>
<keyword evidence="1" id="KW-0677">Repeat</keyword>
<name>A0A7T0G2U6_9BACT</name>
<feature type="transmembrane region" description="Helical" evidence="4">
    <location>
        <begin position="373"/>
        <end position="389"/>
    </location>
</feature>
<proteinExistence type="predicted"/>
<dbReference type="PANTHER" id="PTHR44227:SF3">
    <property type="entry name" value="PROTEIN O-MANNOSYL-TRANSFERASE TMTC4"/>
    <property type="match status" value="1"/>
</dbReference>
<feature type="repeat" description="TPR" evidence="3">
    <location>
        <begin position="448"/>
        <end position="481"/>
    </location>
</feature>
<keyword evidence="4" id="KW-1133">Transmembrane helix</keyword>
<sequence>MQDSPVIRALSILLALTLIVFLQIVQHDFVGWDDPVYVYGNIFVAQGLTWEGFSWGWNAFEQGNWHPLTWWSHMLDTQLFGLEPGATHAVNLALHSFNCSLLFLFFYSATRRFYESLGVAILFAVHPMHVESVAWASERKDLLSSFFWILAMIAHARYARQPNRGMQAVVFFCMTLGLMAKATLIALPLILLILDFWPLNRYPDRSWKSPEMRRFFLKCLVEKIPLFILSIIGSALAMYAQSHAGAVTDLPLVGRLAHVLLNYADYIEKFFWPLQLAPLYPFRAGYSAPLALLALAALTAITFAAFRYARAFPWALAGWLWFLIALLPVVGLVKIGAHSIADRYSYLAYIGLSIPLCWSLGRLAELEARSKKWIAAFSLSILLCLTLMAQKQASYWKNSESLFQRALAVTQNNYLMHDYLGVAYFREERFEEAGEQFRESVRINPYYAKGRLSLGGYYYTVGEWELAEKEFQAALDLNPSLEQAREYRERARMEQIQELPEVR</sequence>
<evidence type="ECO:0000256" key="4">
    <source>
        <dbReference type="SAM" id="Phobius"/>
    </source>
</evidence>
<dbReference type="SUPFAM" id="SSF48452">
    <property type="entry name" value="TPR-like"/>
    <property type="match status" value="1"/>
</dbReference>
<feature type="transmembrane region" description="Helical" evidence="4">
    <location>
        <begin position="165"/>
        <end position="194"/>
    </location>
</feature>
<keyword evidence="4" id="KW-0472">Membrane</keyword>
<feature type="transmembrane region" description="Helical" evidence="4">
    <location>
        <begin position="89"/>
        <end position="107"/>
    </location>
</feature>
<dbReference type="Proteomes" id="UP000594464">
    <property type="component" value="Chromosome"/>
</dbReference>
<feature type="transmembrane region" description="Helical" evidence="4">
    <location>
        <begin position="6"/>
        <end position="25"/>
    </location>
</feature>